<proteinExistence type="predicted"/>
<dbReference type="Proteomes" id="UP000595140">
    <property type="component" value="Unassembled WGS sequence"/>
</dbReference>
<evidence type="ECO:0000313" key="2">
    <source>
        <dbReference type="Proteomes" id="UP000595140"/>
    </source>
</evidence>
<sequence length="231" mass="25833">MLYQLQTEISSLKQSNMDIASYYTKLKKKWDELNAILQLPNCTCGAVQALRKSDEDQKLIQFLMGLNSDYTIIRGNLLIMRPLPTVAQAYQVLIQEEKQRGIQVPSQILPEHVSLNTTKTATGGYKGKTDTKRALVCDHCKKPGHVASRCFKLIGFPKDFKFTKGKNASAHSVNVEDSFKSADEPEKQLNSDFCHQFMKLLATVQSNVNNQSSLINSACSGPFHEEATGSW</sequence>
<dbReference type="PANTHER" id="PTHR34222">
    <property type="entry name" value="GAG_PRE-INTEGRS DOMAIN-CONTAINING PROTEIN"/>
    <property type="match status" value="1"/>
</dbReference>
<organism evidence="1 2">
    <name type="scientific">Cuscuta campestris</name>
    <dbReference type="NCBI Taxonomy" id="132261"/>
    <lineage>
        <taxon>Eukaryota</taxon>
        <taxon>Viridiplantae</taxon>
        <taxon>Streptophyta</taxon>
        <taxon>Embryophyta</taxon>
        <taxon>Tracheophyta</taxon>
        <taxon>Spermatophyta</taxon>
        <taxon>Magnoliopsida</taxon>
        <taxon>eudicotyledons</taxon>
        <taxon>Gunneridae</taxon>
        <taxon>Pentapetalae</taxon>
        <taxon>asterids</taxon>
        <taxon>lamiids</taxon>
        <taxon>Solanales</taxon>
        <taxon>Convolvulaceae</taxon>
        <taxon>Cuscuteae</taxon>
        <taxon>Cuscuta</taxon>
        <taxon>Cuscuta subgen. Grammica</taxon>
        <taxon>Cuscuta sect. Cleistogrammica</taxon>
    </lineage>
</organism>
<dbReference type="InterPro" id="IPR036875">
    <property type="entry name" value="Znf_CCHC_sf"/>
</dbReference>
<protein>
    <submittedName>
        <fullName evidence="1">Uncharacterized protein</fullName>
    </submittedName>
</protein>
<gene>
    <name evidence="1" type="ORF">CCAM_LOCUS34576</name>
</gene>
<accession>A0A484MVB0</accession>
<name>A0A484MVB0_9ASTE</name>
<dbReference type="OrthoDB" id="1750137at2759"/>
<keyword evidence="2" id="KW-1185">Reference proteome</keyword>
<dbReference type="GO" id="GO:0008270">
    <property type="term" value="F:zinc ion binding"/>
    <property type="evidence" value="ECO:0007669"/>
    <property type="project" value="InterPro"/>
</dbReference>
<dbReference type="GO" id="GO:0003676">
    <property type="term" value="F:nucleic acid binding"/>
    <property type="evidence" value="ECO:0007669"/>
    <property type="project" value="InterPro"/>
</dbReference>
<dbReference type="AlphaFoldDB" id="A0A484MVB0"/>
<evidence type="ECO:0000313" key="1">
    <source>
        <dbReference type="EMBL" id="VFQ92800.1"/>
    </source>
</evidence>
<reference evidence="1 2" key="1">
    <citation type="submission" date="2018-04" db="EMBL/GenBank/DDBJ databases">
        <authorList>
            <person name="Vogel A."/>
        </authorList>
    </citation>
    <scope>NUCLEOTIDE SEQUENCE [LARGE SCALE GENOMIC DNA]</scope>
</reference>
<dbReference type="SUPFAM" id="SSF57756">
    <property type="entry name" value="Retrovirus zinc finger-like domains"/>
    <property type="match status" value="1"/>
</dbReference>
<dbReference type="EMBL" id="OOIL02004682">
    <property type="protein sequence ID" value="VFQ92800.1"/>
    <property type="molecule type" value="Genomic_DNA"/>
</dbReference>
<dbReference type="PANTHER" id="PTHR34222:SF33">
    <property type="entry name" value="RETROTRANSPOSON GAG DOMAIN-CONTAINING PROTEIN"/>
    <property type="match status" value="1"/>
</dbReference>